<comment type="caution">
    <text evidence="2">The sequence shown here is derived from an EMBL/GenBank/DDBJ whole genome shotgun (WGS) entry which is preliminary data.</text>
</comment>
<organism evidence="2 3">
    <name type="scientific">Bacillus salitolerans</name>
    <dbReference type="NCBI Taxonomy" id="1437434"/>
    <lineage>
        <taxon>Bacteria</taxon>
        <taxon>Bacillati</taxon>
        <taxon>Bacillota</taxon>
        <taxon>Bacilli</taxon>
        <taxon>Bacillales</taxon>
        <taxon>Bacillaceae</taxon>
        <taxon>Bacillus</taxon>
    </lineage>
</organism>
<proteinExistence type="predicted"/>
<dbReference type="Proteomes" id="UP001597214">
    <property type="component" value="Unassembled WGS sequence"/>
</dbReference>
<evidence type="ECO:0000259" key="1">
    <source>
        <dbReference type="PROSITE" id="PS51782"/>
    </source>
</evidence>
<dbReference type="PROSITE" id="PS51782">
    <property type="entry name" value="LYSM"/>
    <property type="match status" value="1"/>
</dbReference>
<dbReference type="Gene3D" id="3.10.350.10">
    <property type="entry name" value="LysM domain"/>
    <property type="match status" value="1"/>
</dbReference>
<dbReference type="RefSeq" id="WP_377927728.1">
    <property type="nucleotide sequence ID" value="NZ_JBHUEM010000009.1"/>
</dbReference>
<sequence length="110" mass="12422">MKKLTLFLIISLLIYSVYYDLKTGTLPISKVIAASGDNEINTHTPIPTEHFIEVKVKPGDTVLSILEQHLEGNLPVSIPTVIIDFKKLNDEMDPEKIQIGKTYKIPLYKK</sequence>
<dbReference type="EMBL" id="JBHUEM010000009">
    <property type="protein sequence ID" value="MFD1736568.1"/>
    <property type="molecule type" value="Genomic_DNA"/>
</dbReference>
<keyword evidence="3" id="KW-1185">Reference proteome</keyword>
<reference evidence="3" key="1">
    <citation type="journal article" date="2019" name="Int. J. Syst. Evol. Microbiol.">
        <title>The Global Catalogue of Microorganisms (GCM) 10K type strain sequencing project: providing services to taxonomists for standard genome sequencing and annotation.</title>
        <authorList>
            <consortium name="The Broad Institute Genomics Platform"/>
            <consortium name="The Broad Institute Genome Sequencing Center for Infectious Disease"/>
            <person name="Wu L."/>
            <person name="Ma J."/>
        </authorList>
    </citation>
    <scope>NUCLEOTIDE SEQUENCE [LARGE SCALE GENOMIC DNA]</scope>
    <source>
        <strain evidence="3">CCUG 49339</strain>
    </source>
</reference>
<dbReference type="InterPro" id="IPR018392">
    <property type="entry name" value="LysM"/>
</dbReference>
<evidence type="ECO:0000313" key="2">
    <source>
        <dbReference type="EMBL" id="MFD1736568.1"/>
    </source>
</evidence>
<dbReference type="InterPro" id="IPR036779">
    <property type="entry name" value="LysM_dom_sf"/>
</dbReference>
<evidence type="ECO:0000313" key="3">
    <source>
        <dbReference type="Proteomes" id="UP001597214"/>
    </source>
</evidence>
<dbReference type="CDD" id="cd00118">
    <property type="entry name" value="LysM"/>
    <property type="match status" value="1"/>
</dbReference>
<name>A0ABW4LPF9_9BACI</name>
<protein>
    <submittedName>
        <fullName evidence="2">LysM peptidoglycan-binding domain-containing protein</fullName>
    </submittedName>
</protein>
<feature type="domain" description="LysM" evidence="1">
    <location>
        <begin position="52"/>
        <end position="105"/>
    </location>
</feature>
<accession>A0ABW4LPF9</accession>
<gene>
    <name evidence="2" type="ORF">ACFSCX_08315</name>
</gene>